<feature type="compositionally biased region" description="Low complexity" evidence="1">
    <location>
        <begin position="195"/>
        <end position="214"/>
    </location>
</feature>
<comment type="caution">
    <text evidence="2">The sequence shown here is derived from an EMBL/GenBank/DDBJ whole genome shotgun (WGS) entry which is preliminary data.</text>
</comment>
<feature type="region of interest" description="Disordered" evidence="1">
    <location>
        <begin position="1"/>
        <end position="45"/>
    </location>
</feature>
<name>A0A7J7V421_MYOMY</name>
<reference evidence="2 3" key="1">
    <citation type="journal article" date="2020" name="Nature">
        <title>Six reference-quality genomes reveal evolution of bat adaptations.</title>
        <authorList>
            <person name="Jebb D."/>
            <person name="Huang Z."/>
            <person name="Pippel M."/>
            <person name="Hughes G.M."/>
            <person name="Lavrichenko K."/>
            <person name="Devanna P."/>
            <person name="Winkler S."/>
            <person name="Jermiin L.S."/>
            <person name="Skirmuntt E.C."/>
            <person name="Katzourakis A."/>
            <person name="Burkitt-Gray L."/>
            <person name="Ray D.A."/>
            <person name="Sullivan K.A.M."/>
            <person name="Roscito J.G."/>
            <person name="Kirilenko B.M."/>
            <person name="Davalos L.M."/>
            <person name="Corthals A.P."/>
            <person name="Power M.L."/>
            <person name="Jones G."/>
            <person name="Ransome R.D."/>
            <person name="Dechmann D.K.N."/>
            <person name="Locatelli A.G."/>
            <person name="Puechmaille S.J."/>
            <person name="Fedrigo O."/>
            <person name="Jarvis E.D."/>
            <person name="Hiller M."/>
            <person name="Vernes S.C."/>
            <person name="Myers E.W."/>
            <person name="Teeling E.C."/>
        </authorList>
    </citation>
    <scope>NUCLEOTIDE SEQUENCE [LARGE SCALE GENOMIC DNA]</scope>
    <source>
        <strain evidence="2">MMyoMyo1</strain>
        <tissue evidence="2">Flight muscle</tissue>
    </source>
</reference>
<accession>A0A7J7V421</accession>
<gene>
    <name evidence="2" type="ORF">mMyoMyo1_008518</name>
</gene>
<sequence>MEPAGRSTRADPRRHYPAPSPCPSCVGGSSGALRRDPGGPPPPIPVFSRGSCLWWELSWTGWGPQGGAPGSGGSWRWRERFQDLEGEPPSVPSPSAGPPAQDVPRAAAAGGPAAASAWPLCAAAGRLLLRRAPARPSLFPALRSGPRPSRPWGPQQRSSAPRGCPGTSPRPLVSLLGRVPLPDPAAQGTPGGLWGAPAAQSPRSSGRRGASAPSRPAPCSPRATADSSLWLGVLSCVSPVLLPRGLGAPFPQAAASVLPETCSQVFLLGLCGRLALSPSGLVSRPPPPEGEGSSLPPRGLLPQALWPAASFILKSISSP</sequence>
<dbReference type="AlphaFoldDB" id="A0A7J7V421"/>
<feature type="region of interest" description="Disordered" evidence="1">
    <location>
        <begin position="139"/>
        <end position="223"/>
    </location>
</feature>
<feature type="region of interest" description="Disordered" evidence="1">
    <location>
        <begin position="63"/>
        <end position="110"/>
    </location>
</feature>
<evidence type="ECO:0000256" key="1">
    <source>
        <dbReference type="SAM" id="MobiDB-lite"/>
    </source>
</evidence>
<proteinExistence type="predicted"/>
<organism evidence="2 3">
    <name type="scientific">Myotis myotis</name>
    <name type="common">Greater mouse-eared bat</name>
    <name type="synonym">Vespertilio myotis</name>
    <dbReference type="NCBI Taxonomy" id="51298"/>
    <lineage>
        <taxon>Eukaryota</taxon>
        <taxon>Metazoa</taxon>
        <taxon>Chordata</taxon>
        <taxon>Craniata</taxon>
        <taxon>Vertebrata</taxon>
        <taxon>Euteleostomi</taxon>
        <taxon>Mammalia</taxon>
        <taxon>Eutheria</taxon>
        <taxon>Laurasiatheria</taxon>
        <taxon>Chiroptera</taxon>
        <taxon>Yangochiroptera</taxon>
        <taxon>Vespertilionidae</taxon>
        <taxon>Myotis</taxon>
    </lineage>
</organism>
<feature type="compositionally biased region" description="Low complexity" evidence="1">
    <location>
        <begin position="139"/>
        <end position="159"/>
    </location>
</feature>
<evidence type="ECO:0000313" key="3">
    <source>
        <dbReference type="Proteomes" id="UP000527355"/>
    </source>
</evidence>
<keyword evidence="3" id="KW-1185">Reference proteome</keyword>
<dbReference type="EMBL" id="JABWUV010000011">
    <property type="protein sequence ID" value="KAF6319781.1"/>
    <property type="molecule type" value="Genomic_DNA"/>
</dbReference>
<feature type="compositionally biased region" description="Gly residues" evidence="1">
    <location>
        <begin position="63"/>
        <end position="73"/>
    </location>
</feature>
<evidence type="ECO:0000313" key="2">
    <source>
        <dbReference type="EMBL" id="KAF6319781.1"/>
    </source>
</evidence>
<dbReference type="Proteomes" id="UP000527355">
    <property type="component" value="Unassembled WGS sequence"/>
</dbReference>
<protein>
    <submittedName>
        <fullName evidence="2">Uncharacterized protein</fullName>
    </submittedName>
</protein>